<keyword evidence="2" id="KW-1185">Reference proteome</keyword>
<sequence length="465" mass="52697">MVFDAAKPIKKNKSFSSIESVLDEERKEVLKFLETHEMQLSKGLKNKLRSFMPYNGLSFRCLENNLEVGLKSNVSSNDTLNSLSLSERLSSKSLFFDSSENNKSVSNDIEFNPYKTCFSFSNCSTSQSNDIFTEFPNVQSESRNLNSDFSKNYDHIDLGTSYRDSESLDGYIKLASSYLGPTVNKLESLSLSDASEINEKSLVKSPEDSYTSVFSSQILETVNKTEISENNLSLQGSGIPLHSNMRFSTECSIDSDECRKVQNMKIDMGTIIFTEDRTIRTIKRGEYSPSYSESRRVRSYLVPIDLSSESLYALEWAIGTIVRDYDTMMIVEAIDKDDKDDKGIVELEKERLVAMEEICQITQKLLKKTRLILQIEIEIIHHKAPKHLLTEMIDYLEPTLVILGSRGRSSLKGVILGSFSNYIVNKSSVPVMVTRKKPRKSKSKRSIFGTNIRMVNNLLTKAIID</sequence>
<accession>A0ACB7CDA2</accession>
<protein>
    <submittedName>
        <fullName evidence="1">Uncharacterized protein</fullName>
    </submittedName>
</protein>
<evidence type="ECO:0000313" key="1">
    <source>
        <dbReference type="EMBL" id="KAG4305047.1"/>
    </source>
</evidence>
<gene>
    <name evidence="1" type="ORF">PORY_001722</name>
</gene>
<proteinExistence type="predicted"/>
<name>A0ACB7CDA2_9ASCO</name>
<evidence type="ECO:0000313" key="2">
    <source>
        <dbReference type="Proteomes" id="UP000768646"/>
    </source>
</evidence>
<reference evidence="1 2" key="1">
    <citation type="journal article" date="2021" name="Commun. Biol.">
        <title>Genomic insights into the host specific adaptation of the Pneumocystis genus.</title>
        <authorList>
            <person name="Cisse O.H."/>
            <person name="Ma L."/>
            <person name="Dekker J.P."/>
            <person name="Khil P.P."/>
            <person name="Youn J.-H."/>
            <person name="Brenchley J.M."/>
            <person name="Blair R."/>
            <person name="Pahar B."/>
            <person name="Chabe M."/>
            <person name="Van Rompay K.K.A."/>
            <person name="Keesler R."/>
            <person name="Sukura A."/>
            <person name="Hirsch V."/>
            <person name="Kutty G."/>
            <person name="Liu Y."/>
            <person name="Peng L."/>
            <person name="Chen J."/>
            <person name="Song J."/>
            <person name="Weissenbacher-Lang C."/>
            <person name="Xu J."/>
            <person name="Upham N.S."/>
            <person name="Stajich J.E."/>
            <person name="Cuomo C.A."/>
            <person name="Cushion M.T."/>
            <person name="Kovacs J.A."/>
        </authorList>
    </citation>
    <scope>NUCLEOTIDE SEQUENCE [LARGE SCALE GENOMIC DNA]</scope>
    <source>
        <strain evidence="1 2">RABM</strain>
    </source>
</reference>
<comment type="caution">
    <text evidence="1">The sequence shown here is derived from an EMBL/GenBank/DDBJ whole genome shotgun (WGS) entry which is preliminary data.</text>
</comment>
<dbReference type="EMBL" id="JABTEG010000005">
    <property type="protein sequence ID" value="KAG4305047.1"/>
    <property type="molecule type" value="Genomic_DNA"/>
</dbReference>
<organism evidence="1 2">
    <name type="scientific">Pneumocystis oryctolagi</name>
    <dbReference type="NCBI Taxonomy" id="42067"/>
    <lineage>
        <taxon>Eukaryota</taxon>
        <taxon>Fungi</taxon>
        <taxon>Dikarya</taxon>
        <taxon>Ascomycota</taxon>
        <taxon>Taphrinomycotina</taxon>
        <taxon>Pneumocystomycetes</taxon>
        <taxon>Pneumocystaceae</taxon>
        <taxon>Pneumocystis</taxon>
    </lineage>
</organism>
<dbReference type="Proteomes" id="UP000768646">
    <property type="component" value="Unassembled WGS sequence"/>
</dbReference>